<evidence type="ECO:0008006" key="4">
    <source>
        <dbReference type="Google" id="ProtNLM"/>
    </source>
</evidence>
<dbReference type="Proteomes" id="UP000265703">
    <property type="component" value="Unassembled WGS sequence"/>
</dbReference>
<evidence type="ECO:0000313" key="3">
    <source>
        <dbReference type="Proteomes" id="UP000265703"/>
    </source>
</evidence>
<evidence type="ECO:0000313" key="2">
    <source>
        <dbReference type="EMBL" id="RIA98193.1"/>
    </source>
</evidence>
<dbReference type="EMBL" id="QKYT01000019">
    <property type="protein sequence ID" value="RIA98193.1"/>
    <property type="molecule type" value="Genomic_DNA"/>
</dbReference>
<dbReference type="AlphaFoldDB" id="A0A397TIY7"/>
<evidence type="ECO:0000256" key="1">
    <source>
        <dbReference type="SAM" id="MobiDB-lite"/>
    </source>
</evidence>
<feature type="compositionally biased region" description="Basic and acidic residues" evidence="1">
    <location>
        <begin position="18"/>
        <end position="31"/>
    </location>
</feature>
<dbReference type="OrthoDB" id="2444196at2759"/>
<protein>
    <recommendedName>
        <fullName evidence="4">HAT C-terminal dimerisation domain-containing protein</fullName>
    </recommendedName>
</protein>
<feature type="compositionally biased region" description="Low complexity" evidence="1">
    <location>
        <begin position="32"/>
        <end position="41"/>
    </location>
</feature>
<sequence length="142" mass="16557">MDKILEDQYGSDNTSCEESDKISDSSDKSNSSDESSTSDSSGKLIYHIPYLEKVYTFEYAAYIYRVMQKYIAKTDKFSEALLWASIKYSTAADHNWTNFGFIHSKLHAHLNNDRVKKLVTLYQNLRVRKDISEDIWFKNDEN</sequence>
<proteinExistence type="predicted"/>
<dbReference type="STRING" id="658196.A0A397TIY7"/>
<name>A0A397TIY7_9GLOM</name>
<comment type="caution">
    <text evidence="2">The sequence shown here is derived from an EMBL/GenBank/DDBJ whole genome shotgun (WGS) entry which is preliminary data.</text>
</comment>
<reference evidence="2 3" key="1">
    <citation type="submission" date="2018-06" db="EMBL/GenBank/DDBJ databases">
        <title>Comparative genomics reveals the genomic features of Rhizophagus irregularis, R. cerebriforme, R. diaphanum and Gigaspora rosea, and their symbiotic lifestyle signature.</title>
        <authorList>
            <person name="Morin E."/>
            <person name="San Clemente H."/>
            <person name="Chen E.C.H."/>
            <person name="De La Providencia I."/>
            <person name="Hainaut M."/>
            <person name="Kuo A."/>
            <person name="Kohler A."/>
            <person name="Murat C."/>
            <person name="Tang N."/>
            <person name="Roy S."/>
            <person name="Loubradou J."/>
            <person name="Henrissat B."/>
            <person name="Grigoriev I.V."/>
            <person name="Corradi N."/>
            <person name="Roux C."/>
            <person name="Martin F.M."/>
        </authorList>
    </citation>
    <scope>NUCLEOTIDE SEQUENCE [LARGE SCALE GENOMIC DNA]</scope>
    <source>
        <strain evidence="2 3">DAOM 227022</strain>
    </source>
</reference>
<gene>
    <name evidence="2" type="ORF">C1645_813052</name>
</gene>
<accession>A0A397TIY7</accession>
<organism evidence="2 3">
    <name type="scientific">Glomus cerebriforme</name>
    <dbReference type="NCBI Taxonomy" id="658196"/>
    <lineage>
        <taxon>Eukaryota</taxon>
        <taxon>Fungi</taxon>
        <taxon>Fungi incertae sedis</taxon>
        <taxon>Mucoromycota</taxon>
        <taxon>Glomeromycotina</taxon>
        <taxon>Glomeromycetes</taxon>
        <taxon>Glomerales</taxon>
        <taxon>Glomeraceae</taxon>
        <taxon>Glomus</taxon>
    </lineage>
</organism>
<feature type="region of interest" description="Disordered" evidence="1">
    <location>
        <begin position="1"/>
        <end position="41"/>
    </location>
</feature>
<keyword evidence="3" id="KW-1185">Reference proteome</keyword>